<feature type="signal peptide" evidence="8">
    <location>
        <begin position="1"/>
        <end position="18"/>
    </location>
</feature>
<comment type="similarity">
    <text evidence="1">Belongs to the nuclease type I family.</text>
</comment>
<dbReference type="FunFam" id="1.10.575.10:FF:000005">
    <property type="entry name" value="Putative p1/s1 nuclease"/>
    <property type="match status" value="1"/>
</dbReference>
<keyword evidence="6" id="KW-1015">Disulfide bond</keyword>
<dbReference type="SMR" id="A0A024V167"/>
<keyword evidence="3" id="KW-0479">Metal-binding</keyword>
<dbReference type="EMBL" id="KI925147">
    <property type="protein sequence ID" value="ETW16204.1"/>
    <property type="molecule type" value="Genomic_DNA"/>
</dbReference>
<evidence type="ECO:0000256" key="1">
    <source>
        <dbReference type="ARBA" id="ARBA00009547"/>
    </source>
</evidence>
<protein>
    <recommendedName>
        <fullName evidence="11">P1/s1 nuclease</fullName>
    </recommendedName>
</protein>
<evidence type="ECO:0000256" key="2">
    <source>
        <dbReference type="ARBA" id="ARBA00022722"/>
    </source>
</evidence>
<dbReference type="InterPro" id="IPR008947">
    <property type="entry name" value="PLipase_C/P1_nuclease_dom_sf"/>
</dbReference>
<dbReference type="SUPFAM" id="SSF48537">
    <property type="entry name" value="Phospholipase C/P1 nuclease"/>
    <property type="match status" value="1"/>
</dbReference>
<keyword evidence="2" id="KW-0540">Nuclease</keyword>
<keyword evidence="5" id="KW-0378">Hydrolase</keyword>
<keyword evidence="4" id="KW-0255">Endonuclease</keyword>
<proteinExistence type="inferred from homology"/>
<dbReference type="GO" id="GO:0016788">
    <property type="term" value="F:hydrolase activity, acting on ester bonds"/>
    <property type="evidence" value="ECO:0007669"/>
    <property type="project" value="InterPro"/>
</dbReference>
<keyword evidence="7" id="KW-0325">Glycoprotein</keyword>
<evidence type="ECO:0000256" key="3">
    <source>
        <dbReference type="ARBA" id="ARBA00022723"/>
    </source>
</evidence>
<dbReference type="AlphaFoldDB" id="A0A024V167"/>
<sequence length="320" mass="37803">MIILFLFCISVFINIIASWSDEPHMLISYIAYINLNDGEKEILNRIFQNGNDAIFDNPITASIWADKIKPNNHKRTFHSSNFRRNELLDIFNEWHYVQLNYNPMKIYIAPYHLRAHKGKHNAMGILKHIYRILIEVRQKMGHGTYYSYNFYLRFFIHIFSDLHQPLHAINFFNSNYPNGDRGGTDISVNYKGSINKLHYLCDNIFKTRKKQWPNINMTNIERDARYLMSTYPPESFGNKLFLPHDKIKYIDDIAHESHDIAVQNIYSFFPLTDLKRSEQYSINQHFVINTKKLLNSQMVLAGYRLSAYLKDIIANIPPDL</sequence>
<evidence type="ECO:0008006" key="11">
    <source>
        <dbReference type="Google" id="ProtNLM"/>
    </source>
</evidence>
<dbReference type="Pfam" id="PF02265">
    <property type="entry name" value="S1-P1_nuclease"/>
    <property type="match status" value="1"/>
</dbReference>
<gene>
    <name evidence="9" type="ORF">PFFVO_04739</name>
</gene>
<dbReference type="GO" id="GO:0003676">
    <property type="term" value="F:nucleic acid binding"/>
    <property type="evidence" value="ECO:0007669"/>
    <property type="project" value="InterPro"/>
</dbReference>
<evidence type="ECO:0000256" key="7">
    <source>
        <dbReference type="ARBA" id="ARBA00023180"/>
    </source>
</evidence>
<dbReference type="GO" id="GO:0004519">
    <property type="term" value="F:endonuclease activity"/>
    <property type="evidence" value="ECO:0007669"/>
    <property type="project" value="UniProtKB-KW"/>
</dbReference>
<dbReference type="GO" id="GO:0006308">
    <property type="term" value="P:DNA catabolic process"/>
    <property type="evidence" value="ECO:0007669"/>
    <property type="project" value="InterPro"/>
</dbReference>
<evidence type="ECO:0000313" key="9">
    <source>
        <dbReference type="EMBL" id="ETW16204.1"/>
    </source>
</evidence>
<feature type="chain" id="PRO_5001535480" description="P1/s1 nuclease" evidence="8">
    <location>
        <begin position="19"/>
        <end position="320"/>
    </location>
</feature>
<reference evidence="9 10" key="2">
    <citation type="submission" date="2013-02" db="EMBL/GenBank/DDBJ databases">
        <title>The Genome Sequence of Plasmodium falciparum Vietnam Oak-Knoll (FVO).</title>
        <authorList>
            <consortium name="The Broad Institute Genome Sequencing Platform"/>
            <consortium name="The Broad Institute Genome Sequencing Center for Infectious Disease"/>
            <person name="Neafsey D."/>
            <person name="Cheeseman I."/>
            <person name="Volkman S."/>
            <person name="Adams J."/>
            <person name="Walker B."/>
            <person name="Young S.K."/>
            <person name="Zeng Q."/>
            <person name="Gargeya S."/>
            <person name="Fitzgerald M."/>
            <person name="Haas B."/>
            <person name="Abouelleil A."/>
            <person name="Alvarado L."/>
            <person name="Arachchi H.M."/>
            <person name="Berlin A.M."/>
            <person name="Chapman S.B."/>
            <person name="Dewar J."/>
            <person name="Goldberg J."/>
            <person name="Griggs A."/>
            <person name="Gujja S."/>
            <person name="Hansen M."/>
            <person name="Howarth C."/>
            <person name="Imamovic A."/>
            <person name="Larimer J."/>
            <person name="McCowan C."/>
            <person name="Murphy C."/>
            <person name="Neiman D."/>
            <person name="Pearson M."/>
            <person name="Priest M."/>
            <person name="Roberts A."/>
            <person name="Saif S."/>
            <person name="Shea T."/>
            <person name="Sisk P."/>
            <person name="Sykes S."/>
            <person name="Wortman J."/>
            <person name="Nusbaum C."/>
            <person name="Birren B."/>
        </authorList>
    </citation>
    <scope>NUCLEOTIDE SEQUENCE [LARGE SCALE GENOMIC DNA]</scope>
    <source>
        <strain evidence="10">Vietnam Oak-Knoll (FVO)</strain>
    </source>
</reference>
<name>A0A024V167_PLAFA</name>
<dbReference type="Gene3D" id="1.10.575.10">
    <property type="entry name" value="P1 Nuclease"/>
    <property type="match status" value="1"/>
</dbReference>
<dbReference type="PANTHER" id="PTHR33146:SF10">
    <property type="entry name" value="STRAND-SPECIFIC NUCLEASE, PUTATIVE-RELATED"/>
    <property type="match status" value="1"/>
</dbReference>
<evidence type="ECO:0000256" key="4">
    <source>
        <dbReference type="ARBA" id="ARBA00022759"/>
    </source>
</evidence>
<dbReference type="Proteomes" id="UP000030690">
    <property type="component" value="Unassembled WGS sequence"/>
</dbReference>
<evidence type="ECO:0000256" key="8">
    <source>
        <dbReference type="SAM" id="SignalP"/>
    </source>
</evidence>
<organism evidence="9 10">
    <name type="scientific">Plasmodium falciparum Vietnam Oak-Knoll</name>
    <name type="common">FVO</name>
    <dbReference type="NCBI Taxonomy" id="1036723"/>
    <lineage>
        <taxon>Eukaryota</taxon>
        <taxon>Sar</taxon>
        <taxon>Alveolata</taxon>
        <taxon>Apicomplexa</taxon>
        <taxon>Aconoidasida</taxon>
        <taxon>Haemosporida</taxon>
        <taxon>Plasmodiidae</taxon>
        <taxon>Plasmodium</taxon>
        <taxon>Plasmodium (Laverania)</taxon>
    </lineage>
</organism>
<keyword evidence="8" id="KW-0732">Signal</keyword>
<dbReference type="PANTHER" id="PTHR33146">
    <property type="entry name" value="ENDONUCLEASE 4"/>
    <property type="match status" value="1"/>
</dbReference>
<reference evidence="9 10" key="1">
    <citation type="submission" date="2013-02" db="EMBL/GenBank/DDBJ databases">
        <title>The Genome Annotation of Plasmodium falciparum Vietnam Oak-Knoll (FVO).</title>
        <authorList>
            <consortium name="The Broad Institute Genome Sequencing Platform"/>
            <consortium name="The Broad Institute Genome Sequencing Center for Infectious Disease"/>
            <person name="Neafsey D."/>
            <person name="Hoffman S."/>
            <person name="Volkman S."/>
            <person name="Rosenthal P."/>
            <person name="Walker B."/>
            <person name="Young S.K."/>
            <person name="Zeng Q."/>
            <person name="Gargeya S."/>
            <person name="Fitzgerald M."/>
            <person name="Haas B."/>
            <person name="Abouelleil A."/>
            <person name="Allen A.W."/>
            <person name="Alvarado L."/>
            <person name="Arachchi H.M."/>
            <person name="Berlin A.M."/>
            <person name="Chapman S.B."/>
            <person name="Gainer-Dewar J."/>
            <person name="Goldberg J."/>
            <person name="Griggs A."/>
            <person name="Gujja S."/>
            <person name="Hansen M."/>
            <person name="Howarth C."/>
            <person name="Imamovic A."/>
            <person name="Ireland A."/>
            <person name="Larimer J."/>
            <person name="McCowan C."/>
            <person name="Murphy C."/>
            <person name="Pearson M."/>
            <person name="Poon T.W."/>
            <person name="Priest M."/>
            <person name="Roberts A."/>
            <person name="Saif S."/>
            <person name="Shea T."/>
            <person name="Sisk P."/>
            <person name="Sykes S."/>
            <person name="Wortman J."/>
            <person name="Nusbaum C."/>
            <person name="Birren B."/>
        </authorList>
    </citation>
    <scope>NUCLEOTIDE SEQUENCE [LARGE SCALE GENOMIC DNA]</scope>
    <source>
        <strain evidence="10">Vietnam Oak-Knoll (FVO)</strain>
    </source>
</reference>
<accession>A0A024V167</accession>
<dbReference type="CDD" id="cd11010">
    <property type="entry name" value="S1-P1_nuclease"/>
    <property type="match status" value="1"/>
</dbReference>
<evidence type="ECO:0000256" key="5">
    <source>
        <dbReference type="ARBA" id="ARBA00022801"/>
    </source>
</evidence>
<evidence type="ECO:0000313" key="10">
    <source>
        <dbReference type="Proteomes" id="UP000030690"/>
    </source>
</evidence>
<dbReference type="OrthoDB" id="441446at2759"/>
<evidence type="ECO:0000256" key="6">
    <source>
        <dbReference type="ARBA" id="ARBA00023157"/>
    </source>
</evidence>
<dbReference type="GO" id="GO:0046872">
    <property type="term" value="F:metal ion binding"/>
    <property type="evidence" value="ECO:0007669"/>
    <property type="project" value="UniProtKB-KW"/>
</dbReference>
<dbReference type="InterPro" id="IPR003154">
    <property type="entry name" value="S1/P1nuclease"/>
</dbReference>